<dbReference type="SUPFAM" id="SSF55331">
    <property type="entry name" value="Tautomerase/MIF"/>
    <property type="match status" value="1"/>
</dbReference>
<name>A0AAU7CJ07_9BACT</name>
<dbReference type="InterPro" id="IPR028116">
    <property type="entry name" value="Cis-CaaD-like"/>
</dbReference>
<dbReference type="Pfam" id="PF14832">
    <property type="entry name" value="Tautomerase_3"/>
    <property type="match status" value="1"/>
</dbReference>
<organism evidence="2">
    <name type="scientific">Singulisphaera sp. Ch08</name>
    <dbReference type="NCBI Taxonomy" id="3120278"/>
    <lineage>
        <taxon>Bacteria</taxon>
        <taxon>Pseudomonadati</taxon>
        <taxon>Planctomycetota</taxon>
        <taxon>Planctomycetia</taxon>
        <taxon>Isosphaerales</taxon>
        <taxon>Isosphaeraceae</taxon>
        <taxon>Singulisphaera</taxon>
    </lineage>
</organism>
<evidence type="ECO:0000313" key="2">
    <source>
        <dbReference type="EMBL" id="XBH05249.1"/>
    </source>
</evidence>
<accession>A0AAU7CJ07</accession>
<proteinExistence type="predicted"/>
<gene>
    <name evidence="2" type="ORF">V5E97_04305</name>
</gene>
<evidence type="ECO:0000259" key="1">
    <source>
        <dbReference type="Pfam" id="PF14832"/>
    </source>
</evidence>
<dbReference type="EMBL" id="CP155447">
    <property type="protein sequence ID" value="XBH05249.1"/>
    <property type="molecule type" value="Genomic_DNA"/>
</dbReference>
<reference evidence="2" key="1">
    <citation type="submission" date="2024-05" db="EMBL/GenBank/DDBJ databases">
        <title>Planctomycetes of the genus Singulisphaera possess chitinolytic capabilities.</title>
        <authorList>
            <person name="Ivanova A."/>
        </authorList>
    </citation>
    <scope>NUCLEOTIDE SEQUENCE</scope>
    <source>
        <strain evidence="2">Ch08T</strain>
    </source>
</reference>
<sequence>MPLYSIMTQSGTLDGSQKANLAAEITTLHVELSGVPRNWVHVIFQDYAPGSGFIAGEVGPTVSLTLSIRTGRTADYQHNLLTRLWALLQKATTAIDDQIVIGIQEVPPVHAMEMGQVMPDVAPNVQ</sequence>
<protein>
    <submittedName>
        <fullName evidence="2">Tautomerase family protein</fullName>
    </submittedName>
</protein>
<dbReference type="AlphaFoldDB" id="A0AAU7CJ07"/>
<dbReference type="InterPro" id="IPR014347">
    <property type="entry name" value="Tautomerase/MIF_sf"/>
</dbReference>
<dbReference type="Gene3D" id="3.30.429.10">
    <property type="entry name" value="Macrophage Migration Inhibitory Factor"/>
    <property type="match status" value="1"/>
</dbReference>
<feature type="domain" description="Tautomerase cis-CaaD-like" evidence="1">
    <location>
        <begin position="1"/>
        <end position="119"/>
    </location>
</feature>
<dbReference type="RefSeq" id="WP_406698056.1">
    <property type="nucleotide sequence ID" value="NZ_CP155447.1"/>
</dbReference>